<dbReference type="Proteomes" id="UP000681722">
    <property type="component" value="Unassembled WGS sequence"/>
</dbReference>
<dbReference type="OrthoDB" id="10060175at2759"/>
<protein>
    <submittedName>
        <fullName evidence="2">Uncharacterized protein</fullName>
    </submittedName>
</protein>
<evidence type="ECO:0000313" key="2">
    <source>
        <dbReference type="EMBL" id="CAF1007559.1"/>
    </source>
</evidence>
<gene>
    <name evidence="2" type="ORF">GPM918_LOCUS14091</name>
    <name evidence="3" type="ORF">SRO942_LOCUS14091</name>
</gene>
<dbReference type="Proteomes" id="UP000663829">
    <property type="component" value="Unassembled WGS sequence"/>
</dbReference>
<keyword evidence="4" id="KW-1185">Reference proteome</keyword>
<reference evidence="2" key="1">
    <citation type="submission" date="2021-02" db="EMBL/GenBank/DDBJ databases">
        <authorList>
            <person name="Nowell W R."/>
        </authorList>
    </citation>
    <scope>NUCLEOTIDE SEQUENCE</scope>
</reference>
<evidence type="ECO:0000256" key="1">
    <source>
        <dbReference type="SAM" id="SignalP"/>
    </source>
</evidence>
<feature type="non-terminal residue" evidence="2">
    <location>
        <position position="1"/>
    </location>
</feature>
<organism evidence="2 4">
    <name type="scientific">Didymodactylos carnosus</name>
    <dbReference type="NCBI Taxonomy" id="1234261"/>
    <lineage>
        <taxon>Eukaryota</taxon>
        <taxon>Metazoa</taxon>
        <taxon>Spiralia</taxon>
        <taxon>Gnathifera</taxon>
        <taxon>Rotifera</taxon>
        <taxon>Eurotatoria</taxon>
        <taxon>Bdelloidea</taxon>
        <taxon>Philodinida</taxon>
        <taxon>Philodinidae</taxon>
        <taxon>Didymodactylos</taxon>
    </lineage>
</organism>
<dbReference type="AlphaFoldDB" id="A0A814HBJ7"/>
<sequence length="385" mass="42652">MFATTILLHLLIFSIIPSSHGQTCPDNQSVCGWAGCYNPINQSCYDSSVLNCPHNCHGLCYNNTDSYCFNDTFICKLTQQPCTISDYPYLTCYDPSYQVCLNQTMCNTSTLCGNPGQCVPGGDACVDNTTICPTSIDSGEWQNPASVKLCNGTCYRISVQKCINESTIECVANCGNQCYNETKRQCFNNATLCDLTDSICGLTCYDPKYQVCLNNNTPCYKDDVCGTNPPQCLDFYKGDVCVNNETICSGYSRYAYQLNQTSPVQLCNGICYDSSILNCTTNGTIQCANPTFTNQQRYWTNVKLNVTPQTWSHISVNVQRKGGGGGKVIVWINGQEYSLVAKKKNTGFAKGDFFEVELTSFKKAPDEHGAVADLRLFPFWLHKVE</sequence>
<name>A0A814HBJ7_9BILA</name>
<dbReference type="EMBL" id="CAJOBC010003341">
    <property type="protein sequence ID" value="CAF3778766.1"/>
    <property type="molecule type" value="Genomic_DNA"/>
</dbReference>
<dbReference type="EMBL" id="CAJNOQ010003341">
    <property type="protein sequence ID" value="CAF1007559.1"/>
    <property type="molecule type" value="Genomic_DNA"/>
</dbReference>
<feature type="chain" id="PRO_5036224640" evidence="1">
    <location>
        <begin position="22"/>
        <end position="385"/>
    </location>
</feature>
<accession>A0A814HBJ7</accession>
<keyword evidence="1" id="KW-0732">Signal</keyword>
<evidence type="ECO:0000313" key="3">
    <source>
        <dbReference type="EMBL" id="CAF3778766.1"/>
    </source>
</evidence>
<evidence type="ECO:0000313" key="4">
    <source>
        <dbReference type="Proteomes" id="UP000663829"/>
    </source>
</evidence>
<feature type="signal peptide" evidence="1">
    <location>
        <begin position="1"/>
        <end position="21"/>
    </location>
</feature>
<comment type="caution">
    <text evidence="2">The sequence shown here is derived from an EMBL/GenBank/DDBJ whole genome shotgun (WGS) entry which is preliminary data.</text>
</comment>
<proteinExistence type="predicted"/>